<evidence type="ECO:0000313" key="2">
    <source>
        <dbReference type="Proteomes" id="UP000011873"/>
    </source>
</evidence>
<dbReference type="Proteomes" id="UP000011873">
    <property type="component" value="Unassembled WGS sequence"/>
</dbReference>
<dbReference type="AlphaFoldDB" id="M6BSU6"/>
<organism evidence="1 2">
    <name type="scientific">Leptospira borgpetersenii serovar Hardjo-bovis str. Sponselee</name>
    <dbReference type="NCBI Taxonomy" id="1303729"/>
    <lineage>
        <taxon>Bacteria</taxon>
        <taxon>Pseudomonadati</taxon>
        <taxon>Spirochaetota</taxon>
        <taxon>Spirochaetia</taxon>
        <taxon>Leptospirales</taxon>
        <taxon>Leptospiraceae</taxon>
        <taxon>Leptospira</taxon>
    </lineage>
</organism>
<dbReference type="PATRIC" id="fig|1218567.3.peg.2182"/>
<sequence>MRLSSQLRPANLFYNGFGIPPKRKVGLESISQKRIQFFEYSIFILMK</sequence>
<reference evidence="1 2" key="1">
    <citation type="submission" date="2013-01" db="EMBL/GenBank/DDBJ databases">
        <authorList>
            <person name="Harkins D.M."/>
            <person name="Durkin A.S."/>
            <person name="Brinkac L.M."/>
            <person name="Haft D.H."/>
            <person name="Selengut J.D."/>
            <person name="Sanka R."/>
            <person name="DePew J."/>
            <person name="Purushe J."/>
            <person name="Galloway R.L."/>
            <person name="Vinetz J.M."/>
            <person name="Sutton G.G."/>
            <person name="Nierman W.C."/>
            <person name="Fouts D.E."/>
        </authorList>
    </citation>
    <scope>NUCLEOTIDE SEQUENCE [LARGE SCALE GENOMIC DNA]</scope>
    <source>
        <strain evidence="1 2">Sponselee CDC</strain>
    </source>
</reference>
<proteinExistence type="predicted"/>
<name>M6BSU6_LEPBO</name>
<dbReference type="EMBL" id="ANMU01000081">
    <property type="protein sequence ID" value="EMJ81601.1"/>
    <property type="molecule type" value="Genomic_DNA"/>
</dbReference>
<protein>
    <submittedName>
        <fullName evidence="1">Uncharacterized protein</fullName>
    </submittedName>
</protein>
<comment type="caution">
    <text evidence="1">The sequence shown here is derived from an EMBL/GenBank/DDBJ whole genome shotgun (WGS) entry which is preliminary data.</text>
</comment>
<evidence type="ECO:0000313" key="1">
    <source>
        <dbReference type="EMBL" id="EMJ81601.1"/>
    </source>
</evidence>
<accession>M6BSU6</accession>
<gene>
    <name evidence="1" type="ORF">LEP1GSC016_2330</name>
</gene>